<dbReference type="SUPFAM" id="SSF101478">
    <property type="entry name" value="ADP-ribosylglycohydrolase"/>
    <property type="match status" value="1"/>
</dbReference>
<dbReference type="Pfam" id="PF12796">
    <property type="entry name" value="Ank_2"/>
    <property type="match status" value="1"/>
</dbReference>
<evidence type="ECO:0000256" key="7">
    <source>
        <dbReference type="ARBA" id="ARBA00042722"/>
    </source>
</evidence>
<feature type="binding site" evidence="12">
    <location>
        <position position="194"/>
    </location>
    <ligand>
        <name>Mg(2+)</name>
        <dbReference type="ChEBI" id="CHEBI:18420"/>
        <label>1</label>
    </ligand>
</feature>
<dbReference type="EC" id="3.2.1.143" evidence="2"/>
<keyword evidence="3" id="KW-0378">Hydrolase</keyword>
<dbReference type="PANTHER" id="PTHR16222:SF24">
    <property type="entry name" value="ADP-RIBOSYLHYDROLASE ARH3"/>
    <property type="match status" value="1"/>
</dbReference>
<keyword evidence="12" id="KW-0460">Magnesium</keyword>
<comment type="catalytic activity">
    <reaction evidence="11">
        <text>alpha-NAD(+) + H2O = ADP-D-ribose + nicotinamide + H(+)</text>
        <dbReference type="Rhea" id="RHEA:68792"/>
        <dbReference type="ChEBI" id="CHEBI:15377"/>
        <dbReference type="ChEBI" id="CHEBI:15378"/>
        <dbReference type="ChEBI" id="CHEBI:17154"/>
        <dbReference type="ChEBI" id="CHEBI:57967"/>
        <dbReference type="ChEBI" id="CHEBI:77017"/>
    </reaction>
</comment>
<evidence type="ECO:0000256" key="12">
    <source>
        <dbReference type="PIRSR" id="PIRSR605502-1"/>
    </source>
</evidence>
<evidence type="ECO:0000313" key="16">
    <source>
        <dbReference type="Proteomes" id="UP000321331"/>
    </source>
</evidence>
<name>A0A5C6T659_FUSOC</name>
<evidence type="ECO:0000256" key="5">
    <source>
        <dbReference type="ARBA" id="ARBA00042398"/>
    </source>
</evidence>
<feature type="repeat" description="ANK" evidence="13">
    <location>
        <begin position="55"/>
        <end position="88"/>
    </location>
</feature>
<dbReference type="PANTHER" id="PTHR16222">
    <property type="entry name" value="ADP-RIBOSYLGLYCOHYDROLASE"/>
    <property type="match status" value="1"/>
</dbReference>
<keyword evidence="13" id="KW-0040">ANK repeat</keyword>
<feature type="binding site" evidence="12">
    <location>
        <position position="410"/>
    </location>
    <ligand>
        <name>Mg(2+)</name>
        <dbReference type="ChEBI" id="CHEBI:18420"/>
        <label>1</label>
    </ligand>
</feature>
<dbReference type="Gene3D" id="1.10.4080.10">
    <property type="entry name" value="ADP-ribosylation/Crystallin J1"/>
    <property type="match status" value="1"/>
</dbReference>
<dbReference type="GO" id="GO:0004649">
    <property type="term" value="F:poly(ADP-ribose) glycohydrolase activity"/>
    <property type="evidence" value="ECO:0007669"/>
    <property type="project" value="UniProtKB-EC"/>
</dbReference>
<feature type="binding site" evidence="12">
    <location>
        <position position="195"/>
    </location>
    <ligand>
        <name>Mg(2+)</name>
        <dbReference type="ChEBI" id="CHEBI:18420"/>
        <label>1</label>
    </ligand>
</feature>
<evidence type="ECO:0000256" key="6">
    <source>
        <dbReference type="ARBA" id="ARBA00042471"/>
    </source>
</evidence>
<gene>
    <name evidence="15" type="ORF">FocTR4_00009554</name>
</gene>
<dbReference type="InterPro" id="IPR005502">
    <property type="entry name" value="Ribosyl_crysJ1"/>
</dbReference>
<comment type="similarity">
    <text evidence="1">Belongs to the ADP-ribosylglycohydrolase family.</text>
</comment>
<dbReference type="EMBL" id="VMNF01000006">
    <property type="protein sequence ID" value="TXC06237.1"/>
    <property type="molecule type" value="Genomic_DNA"/>
</dbReference>
<dbReference type="AlphaFoldDB" id="A0A5C6T659"/>
<comment type="caution">
    <text evidence="15">The sequence shown here is derived from an EMBL/GenBank/DDBJ whole genome shotgun (WGS) entry which is preliminary data.</text>
</comment>
<evidence type="ECO:0000256" key="8">
    <source>
        <dbReference type="ARBA" id="ARBA00042850"/>
    </source>
</evidence>
<protein>
    <recommendedName>
        <fullName evidence="4">ADP-ribosylhydrolase ARH3</fullName>
        <ecNumber evidence="2">3.2.1.143</ecNumber>
    </recommendedName>
    <alternativeName>
        <fullName evidence="5">ADP-ribose glycohydrolase ARH3</fullName>
    </alternativeName>
    <alternativeName>
        <fullName evidence="6">ADP-ribosylhydrolase 3</fullName>
    </alternativeName>
    <alternativeName>
        <fullName evidence="9">O-acetyl-ADP-ribose deacetylase ARH3</fullName>
    </alternativeName>
    <alternativeName>
        <fullName evidence="10">Poly(ADP-ribose) glycohydrolase ARH3</fullName>
    </alternativeName>
    <alternativeName>
        <fullName evidence="8">[Protein ADP-ribosylarginine] hydrolase-like protein 2</fullName>
    </alternativeName>
    <alternativeName>
        <fullName evidence="7">[Protein ADP-ribosylserine] hydrolase</fullName>
    </alternativeName>
</protein>
<dbReference type="SMART" id="SM00248">
    <property type="entry name" value="ANK"/>
    <property type="match status" value="2"/>
</dbReference>
<dbReference type="GO" id="GO:0046872">
    <property type="term" value="F:metal ion binding"/>
    <property type="evidence" value="ECO:0007669"/>
    <property type="project" value="UniProtKB-KW"/>
</dbReference>
<feature type="binding site" evidence="12">
    <location>
        <position position="413"/>
    </location>
    <ligand>
        <name>Mg(2+)</name>
        <dbReference type="ChEBI" id="CHEBI:18420"/>
        <label>1</label>
    </ligand>
</feature>
<evidence type="ECO:0000256" key="3">
    <source>
        <dbReference type="ARBA" id="ARBA00022801"/>
    </source>
</evidence>
<comment type="cofactor">
    <cofactor evidence="12">
        <name>Mg(2+)</name>
        <dbReference type="ChEBI" id="CHEBI:18420"/>
    </cofactor>
    <text evidence="12">Binds 2 magnesium ions per subunit.</text>
</comment>
<dbReference type="InterPro" id="IPR036770">
    <property type="entry name" value="Ankyrin_rpt-contain_sf"/>
</dbReference>
<dbReference type="Pfam" id="PF03747">
    <property type="entry name" value="ADP_ribosyl_GH"/>
    <property type="match status" value="1"/>
</dbReference>
<evidence type="ECO:0000256" key="14">
    <source>
        <dbReference type="SAM" id="MobiDB-lite"/>
    </source>
</evidence>
<evidence type="ECO:0000256" key="9">
    <source>
        <dbReference type="ARBA" id="ARBA00043187"/>
    </source>
</evidence>
<keyword evidence="12" id="KW-0479">Metal-binding</keyword>
<dbReference type="PROSITE" id="PS50088">
    <property type="entry name" value="ANK_REPEAT"/>
    <property type="match status" value="1"/>
</dbReference>
<evidence type="ECO:0000256" key="1">
    <source>
        <dbReference type="ARBA" id="ARBA00010702"/>
    </source>
</evidence>
<evidence type="ECO:0000256" key="4">
    <source>
        <dbReference type="ARBA" id="ARBA00041057"/>
    </source>
</evidence>
<evidence type="ECO:0000256" key="13">
    <source>
        <dbReference type="PROSITE-ProRule" id="PRU00023"/>
    </source>
</evidence>
<organism evidence="15 16">
    <name type="scientific">Fusarium oxysporum f. sp. cubense</name>
    <dbReference type="NCBI Taxonomy" id="61366"/>
    <lineage>
        <taxon>Eukaryota</taxon>
        <taxon>Fungi</taxon>
        <taxon>Dikarya</taxon>
        <taxon>Ascomycota</taxon>
        <taxon>Pezizomycotina</taxon>
        <taxon>Sordariomycetes</taxon>
        <taxon>Hypocreomycetidae</taxon>
        <taxon>Hypocreales</taxon>
        <taxon>Nectriaceae</taxon>
        <taxon>Fusarium</taxon>
        <taxon>Fusarium oxysporum species complex</taxon>
    </lineage>
</organism>
<dbReference type="InterPro" id="IPR050792">
    <property type="entry name" value="ADP-ribosylglycohydrolase"/>
</dbReference>
<reference evidence="15 16" key="1">
    <citation type="submission" date="2019-07" db="EMBL/GenBank/DDBJ databases">
        <title>The First High-Quality Draft Genome Sequence of the Causal Agent of the Current Panama Disease Epidemic.</title>
        <authorList>
            <person name="Warmington R.J."/>
            <person name="Kay W."/>
            <person name="Jeffries A."/>
            <person name="Bebber D."/>
            <person name="Moore K."/>
            <person name="Studholme D.J."/>
        </authorList>
    </citation>
    <scope>NUCLEOTIDE SEQUENCE [LARGE SCALE GENOMIC DNA]</scope>
    <source>
        <strain evidence="15 16">TR4</strain>
    </source>
</reference>
<accession>A0A5C6T659</accession>
<dbReference type="InterPro" id="IPR002110">
    <property type="entry name" value="Ankyrin_rpt"/>
</dbReference>
<proteinExistence type="inferred from homology"/>
<dbReference type="Gene3D" id="1.25.40.20">
    <property type="entry name" value="Ankyrin repeat-containing domain"/>
    <property type="match status" value="1"/>
</dbReference>
<feature type="binding site" evidence="12">
    <location>
        <position position="196"/>
    </location>
    <ligand>
        <name>Mg(2+)</name>
        <dbReference type="ChEBI" id="CHEBI:18420"/>
        <label>1</label>
    </ligand>
</feature>
<dbReference type="SUPFAM" id="SSF48403">
    <property type="entry name" value="Ankyrin repeat"/>
    <property type="match status" value="1"/>
</dbReference>
<evidence type="ECO:0000256" key="10">
    <source>
        <dbReference type="ARBA" id="ARBA00043193"/>
    </source>
</evidence>
<dbReference type="Proteomes" id="UP000321331">
    <property type="component" value="Unassembled WGS sequence"/>
</dbReference>
<feature type="region of interest" description="Disordered" evidence="14">
    <location>
        <begin position="255"/>
        <end position="274"/>
    </location>
</feature>
<feature type="compositionally biased region" description="Basic and acidic residues" evidence="14">
    <location>
        <begin position="255"/>
        <end position="265"/>
    </location>
</feature>
<sequence>MEHPAVTSWLHDRCIDASYADSRGETFLHQAVTENVACVQRLIDLGVKPDSADKTGWSVLHEALSGPGHTPIVKLLIDRGAKGDTKTHSGLSILHTALENVDKLKNLESTESLCGKVQGRQIAAHQFVNSMSHPERLSDHESRIIGALLGVHVGDSLGATLEFAPHDLIASDYPGGLRDLIGRGLLSWSAGQATDDTDMTRAVLLAYRDFQPGDDIARLSAENFLKWEDGDWPGRELGRRPKDIGEAVADGLEKYRETRDPDHAGAGRGRAGNGSLMRCIPTGLLQTDPETLIVESERISRVTHDDKKCTVSCAAYNTIVSQLINGSSAANAIAAGQHVAIALKSAQVNRAIELGKELSIATMAKKGASPKLKDDGGGFVLDSLSIGIAALLDRRGLEDVLVDVVRIGGDTDTNAAISGGLLGGRDGEDGIPLRWRTKLQYGEEFKSIALGLFRRSL</sequence>
<evidence type="ECO:0000256" key="2">
    <source>
        <dbReference type="ARBA" id="ARBA00012255"/>
    </source>
</evidence>
<dbReference type="InterPro" id="IPR036705">
    <property type="entry name" value="Ribosyl_crysJ1_sf"/>
</dbReference>
<evidence type="ECO:0000313" key="15">
    <source>
        <dbReference type="EMBL" id="TXC06237.1"/>
    </source>
</evidence>
<feature type="binding site" evidence="12">
    <location>
        <position position="412"/>
    </location>
    <ligand>
        <name>Mg(2+)</name>
        <dbReference type="ChEBI" id="CHEBI:18420"/>
        <label>1</label>
    </ligand>
</feature>
<evidence type="ECO:0000256" key="11">
    <source>
        <dbReference type="ARBA" id="ARBA00049015"/>
    </source>
</evidence>